<sequence length="390" mass="44842">MSIRLLELPVEVQSKILLKLPIETLRPLRVVSQHFEELISLHPDYKLIRFGILYVAKTIRKALNSCRSRGISSTELASIFDAGYKLHADSLVVDYPAPEARLNELINLGNQGLITTNKLTVYKTRNAIGTLEYELPRALKAKFFMLRLPGGPTPGIRYLKAAPESKWGRKCELQFVDSTERIISRTKAVDPNAAEIAAKNWTRLEEEYLGHIANFCFSKQDFMAAVRTPWAPLHTYTLQHVWMYGLFQIIIEELRSHLRLKPQPPNFDGREGQGPGYRKVKPSIMREFRELRHLYVEDQNKLFWPEEIGRAVYVLDARLPQVRQLIELAIALHPVRESIDKDFRPTWDLEEKIRKALKESANESLAGGFHHDYQFEEYDYEGSGWVGGGA</sequence>
<organism evidence="2 3">
    <name type="scientific">Mesorhabditis spiculigera</name>
    <dbReference type="NCBI Taxonomy" id="96644"/>
    <lineage>
        <taxon>Eukaryota</taxon>
        <taxon>Metazoa</taxon>
        <taxon>Ecdysozoa</taxon>
        <taxon>Nematoda</taxon>
        <taxon>Chromadorea</taxon>
        <taxon>Rhabditida</taxon>
        <taxon>Rhabditina</taxon>
        <taxon>Rhabditomorpha</taxon>
        <taxon>Rhabditoidea</taxon>
        <taxon>Rhabditidae</taxon>
        <taxon>Mesorhabditinae</taxon>
        <taxon>Mesorhabditis</taxon>
    </lineage>
</organism>
<dbReference type="Pfam" id="PF00646">
    <property type="entry name" value="F-box"/>
    <property type="match status" value="1"/>
</dbReference>
<comment type="caution">
    <text evidence="2">The sequence shown here is derived from an EMBL/GenBank/DDBJ whole genome shotgun (WGS) entry which is preliminary data.</text>
</comment>
<dbReference type="SUPFAM" id="SSF81383">
    <property type="entry name" value="F-box domain"/>
    <property type="match status" value="1"/>
</dbReference>
<dbReference type="EMBL" id="CATQJA010002645">
    <property type="protein sequence ID" value="CAJ0576646.1"/>
    <property type="molecule type" value="Genomic_DNA"/>
</dbReference>
<dbReference type="InterPro" id="IPR001810">
    <property type="entry name" value="F-box_dom"/>
</dbReference>
<feature type="non-terminal residue" evidence="2">
    <location>
        <position position="1"/>
    </location>
</feature>
<evidence type="ECO:0000259" key="1">
    <source>
        <dbReference type="PROSITE" id="PS50181"/>
    </source>
</evidence>
<gene>
    <name evidence="2" type="ORF">MSPICULIGERA_LOCUS14936</name>
</gene>
<protein>
    <recommendedName>
        <fullName evidence="1">F-box domain-containing protein</fullName>
    </recommendedName>
</protein>
<dbReference type="Proteomes" id="UP001177023">
    <property type="component" value="Unassembled WGS sequence"/>
</dbReference>
<accession>A0AA36G398</accession>
<dbReference type="PROSITE" id="PS50181">
    <property type="entry name" value="FBOX"/>
    <property type="match status" value="1"/>
</dbReference>
<evidence type="ECO:0000313" key="3">
    <source>
        <dbReference type="Proteomes" id="UP001177023"/>
    </source>
</evidence>
<name>A0AA36G398_9BILA</name>
<feature type="domain" description="F-box" evidence="1">
    <location>
        <begin position="2"/>
        <end position="48"/>
    </location>
</feature>
<reference evidence="2" key="1">
    <citation type="submission" date="2023-06" db="EMBL/GenBank/DDBJ databases">
        <authorList>
            <person name="Delattre M."/>
        </authorList>
    </citation>
    <scope>NUCLEOTIDE SEQUENCE</scope>
    <source>
        <strain evidence="2">AF72</strain>
    </source>
</reference>
<evidence type="ECO:0000313" key="2">
    <source>
        <dbReference type="EMBL" id="CAJ0576646.1"/>
    </source>
</evidence>
<dbReference type="InterPro" id="IPR036047">
    <property type="entry name" value="F-box-like_dom_sf"/>
</dbReference>
<dbReference type="AlphaFoldDB" id="A0AA36G398"/>
<proteinExistence type="predicted"/>
<dbReference type="SMART" id="SM00256">
    <property type="entry name" value="FBOX"/>
    <property type="match status" value="1"/>
</dbReference>
<keyword evidence="3" id="KW-1185">Reference proteome</keyword>